<accession>A0ABP6TBU0</accession>
<comment type="similarity">
    <text evidence="6">Belongs to the Vsr family.</text>
</comment>
<reference evidence="9" key="1">
    <citation type="journal article" date="2019" name="Int. J. Syst. Evol. Microbiol.">
        <title>The Global Catalogue of Microorganisms (GCM) 10K type strain sequencing project: providing services to taxonomists for standard genome sequencing and annotation.</title>
        <authorList>
            <consortium name="The Broad Institute Genomics Platform"/>
            <consortium name="The Broad Institute Genome Sequencing Center for Infectious Disease"/>
            <person name="Wu L."/>
            <person name="Ma J."/>
        </authorList>
    </citation>
    <scope>NUCLEOTIDE SEQUENCE [LARGE SCALE GENOMIC DNA]</scope>
    <source>
        <strain evidence="9">JCM 9458</strain>
    </source>
</reference>
<dbReference type="InterPro" id="IPR011335">
    <property type="entry name" value="Restrct_endonuc-II-like"/>
</dbReference>
<protein>
    <submittedName>
        <fullName evidence="8">Very short patch repair endonuclease</fullName>
    </submittedName>
</protein>
<evidence type="ECO:0000256" key="5">
    <source>
        <dbReference type="ARBA" id="ARBA00023204"/>
    </source>
</evidence>
<evidence type="ECO:0000256" key="1">
    <source>
        <dbReference type="ARBA" id="ARBA00022722"/>
    </source>
</evidence>
<organism evidence="8 9">
    <name type="scientific">Cryptosporangium minutisporangium</name>
    <dbReference type="NCBI Taxonomy" id="113569"/>
    <lineage>
        <taxon>Bacteria</taxon>
        <taxon>Bacillati</taxon>
        <taxon>Actinomycetota</taxon>
        <taxon>Actinomycetes</taxon>
        <taxon>Cryptosporangiales</taxon>
        <taxon>Cryptosporangiaceae</taxon>
        <taxon>Cryptosporangium</taxon>
    </lineage>
</organism>
<gene>
    <name evidence="8" type="ORF">GCM10020369_78160</name>
</gene>
<comment type="caution">
    <text evidence="8">The sequence shown here is derived from an EMBL/GenBank/DDBJ whole genome shotgun (WGS) entry which is preliminary data.</text>
</comment>
<dbReference type="InterPro" id="IPR004603">
    <property type="entry name" value="DNA_mismatch_endonuc_vsr"/>
</dbReference>
<keyword evidence="5" id="KW-0234">DNA repair</keyword>
<keyword evidence="4" id="KW-0378">Hydrolase</keyword>
<keyword evidence="1" id="KW-0540">Nuclease</keyword>
<evidence type="ECO:0000313" key="9">
    <source>
        <dbReference type="Proteomes" id="UP001501676"/>
    </source>
</evidence>
<proteinExistence type="inferred from homology"/>
<feature type="region of interest" description="Disordered" evidence="7">
    <location>
        <begin position="140"/>
        <end position="167"/>
    </location>
</feature>
<evidence type="ECO:0000256" key="4">
    <source>
        <dbReference type="ARBA" id="ARBA00022801"/>
    </source>
</evidence>
<dbReference type="CDD" id="cd00221">
    <property type="entry name" value="Vsr"/>
    <property type="match status" value="1"/>
</dbReference>
<evidence type="ECO:0000256" key="2">
    <source>
        <dbReference type="ARBA" id="ARBA00022759"/>
    </source>
</evidence>
<dbReference type="EMBL" id="BAAAYN010000066">
    <property type="protein sequence ID" value="GAA3397543.1"/>
    <property type="molecule type" value="Genomic_DNA"/>
</dbReference>
<dbReference type="Gene3D" id="3.40.960.10">
    <property type="entry name" value="VSR Endonuclease"/>
    <property type="match status" value="1"/>
</dbReference>
<evidence type="ECO:0000313" key="8">
    <source>
        <dbReference type="EMBL" id="GAA3397543.1"/>
    </source>
</evidence>
<dbReference type="Pfam" id="PF03852">
    <property type="entry name" value="Vsr"/>
    <property type="match status" value="1"/>
</dbReference>
<feature type="region of interest" description="Disordered" evidence="7">
    <location>
        <begin position="1"/>
        <end position="25"/>
    </location>
</feature>
<keyword evidence="2 8" id="KW-0255">Endonuclease</keyword>
<dbReference type="Proteomes" id="UP001501676">
    <property type="component" value="Unassembled WGS sequence"/>
</dbReference>
<keyword evidence="9" id="KW-1185">Reference proteome</keyword>
<evidence type="ECO:0000256" key="3">
    <source>
        <dbReference type="ARBA" id="ARBA00022763"/>
    </source>
</evidence>
<dbReference type="GO" id="GO:0004519">
    <property type="term" value="F:endonuclease activity"/>
    <property type="evidence" value="ECO:0007669"/>
    <property type="project" value="UniProtKB-KW"/>
</dbReference>
<dbReference type="SUPFAM" id="SSF52980">
    <property type="entry name" value="Restriction endonuclease-like"/>
    <property type="match status" value="1"/>
</dbReference>
<keyword evidence="3" id="KW-0227">DNA damage</keyword>
<evidence type="ECO:0000256" key="6">
    <source>
        <dbReference type="ARBA" id="ARBA00029466"/>
    </source>
</evidence>
<sequence>MSLPAPPASSPAVRKVMQGNRKVGTRPEVALRSELHRRGLRFRKNAPIRTPLRLVRPDVVFTRRRLAVFVDGCFWHRCPQHGTSPRTNSPYWSTKLDRNVARDIATDEVLRAAGWSVVHVWEHVPAVQAADVVAAYLADTDDRGPMSPSGPRSADPDVGEAQTTSSP</sequence>
<name>A0ABP6TBU0_9ACTN</name>
<dbReference type="RefSeq" id="WP_345733366.1">
    <property type="nucleotide sequence ID" value="NZ_BAAAYN010000066.1"/>
</dbReference>
<evidence type="ECO:0000256" key="7">
    <source>
        <dbReference type="SAM" id="MobiDB-lite"/>
    </source>
</evidence>
<dbReference type="NCBIfam" id="TIGR00632">
    <property type="entry name" value="vsr"/>
    <property type="match status" value="1"/>
</dbReference>